<protein>
    <submittedName>
        <fullName evidence="1">Mfs transporter protein</fullName>
    </submittedName>
</protein>
<accession>A0ACB5S8Y6</accession>
<organism evidence="1 2">
    <name type="scientific">Neofusicoccum parvum</name>
    <dbReference type="NCBI Taxonomy" id="310453"/>
    <lineage>
        <taxon>Eukaryota</taxon>
        <taxon>Fungi</taxon>
        <taxon>Dikarya</taxon>
        <taxon>Ascomycota</taxon>
        <taxon>Pezizomycotina</taxon>
        <taxon>Dothideomycetes</taxon>
        <taxon>Dothideomycetes incertae sedis</taxon>
        <taxon>Botryosphaeriales</taxon>
        <taxon>Botryosphaeriaceae</taxon>
        <taxon>Neofusicoccum</taxon>
    </lineage>
</organism>
<sequence>MGFLGVLEDKHLLHVPATVVLDERPAQENDPGRGEGLKHGTGRHSHIVLVPQPSDDPNDPLNFSPTKKLTMMLIVGMGAILYAATIAPLLSPGLVVIAMEFQRPIGDITVISGYLLLVVGATGPFVSACSRKWGKRPMFLISSLFGLIGTIIGSCANTYDTLLTARIVQGFSISAFESLIISMIGDMYFVHERGYFMAMTQFVLGAASNFSAVICGPITANLGWKYLFHIFIPFAAVECVMLFLFVPETQFNRDRRYELDEISEDGAQVTQEKKESQHIEALEPSRPSIPPAKTFWQQTAVFTGTYSNDNFLQLVIAPFAVCLNVAILWIVIVSGMSVAFYVAQSYVMAQIFSAPPYLLTASGVGYLSMGPFIGGLLGAVFMGVVSDPLIGWASRRNGGVYEPEYRLLCMLPGVLSGLGLMLFGHLCERQASYYVTATVHGIDLFGILCIAIASSAYGIDAYRDMSSEIFIIGMVFKNFVFYGFSYFVNDWTATAGPAQVFYVFGGIAFAMVVSTPPLFIWGKRYRSHWHRHNLLEKLHIKTHAEM</sequence>
<gene>
    <name evidence="1" type="primary">g10872</name>
    <name evidence="1" type="ORF">NpPPO83_00010872</name>
</gene>
<keyword evidence="2" id="KW-1185">Reference proteome</keyword>
<dbReference type="EMBL" id="BSXG01000058">
    <property type="protein sequence ID" value="GME29287.1"/>
    <property type="molecule type" value="Genomic_DNA"/>
</dbReference>
<comment type="caution">
    <text evidence="1">The sequence shown here is derived from an EMBL/GenBank/DDBJ whole genome shotgun (WGS) entry which is preliminary data.</text>
</comment>
<evidence type="ECO:0000313" key="2">
    <source>
        <dbReference type="Proteomes" id="UP001165186"/>
    </source>
</evidence>
<proteinExistence type="predicted"/>
<name>A0ACB5S8Y6_9PEZI</name>
<reference evidence="1" key="1">
    <citation type="submission" date="2024-09" db="EMBL/GenBank/DDBJ databases">
        <title>Draft Genome Sequences of Neofusicoccum parvum.</title>
        <authorList>
            <person name="Ashida A."/>
            <person name="Camagna M."/>
            <person name="Tanaka A."/>
            <person name="Takemoto D."/>
        </authorList>
    </citation>
    <scope>NUCLEOTIDE SEQUENCE</scope>
    <source>
        <strain evidence="1">PPO83</strain>
    </source>
</reference>
<dbReference type="Proteomes" id="UP001165186">
    <property type="component" value="Unassembled WGS sequence"/>
</dbReference>
<evidence type="ECO:0000313" key="1">
    <source>
        <dbReference type="EMBL" id="GME29287.1"/>
    </source>
</evidence>